<dbReference type="Pfam" id="PF01485">
    <property type="entry name" value="IBR"/>
    <property type="match status" value="1"/>
</dbReference>
<proteinExistence type="inferred from homology"/>
<dbReference type="InterPro" id="IPR013083">
    <property type="entry name" value="Znf_RING/FYVE/PHD"/>
</dbReference>
<keyword evidence="17" id="KW-1185">Reference proteome</keyword>
<accession>A0A1Q3BST1</accession>
<dbReference type="UniPathway" id="UPA00143"/>
<comment type="caution">
    <text evidence="16">The sequence shown here is derived from an EMBL/GenBank/DDBJ whole genome shotgun (WGS) entry which is preliminary data.</text>
</comment>
<dbReference type="PANTHER" id="PTHR11685">
    <property type="entry name" value="RBR FAMILY RING FINGER AND IBR DOMAIN-CONTAINING"/>
    <property type="match status" value="1"/>
</dbReference>
<comment type="similarity">
    <text evidence="5">Belongs to the RBR family. Ariadne subfamily.</text>
</comment>
<dbReference type="InterPro" id="IPR031127">
    <property type="entry name" value="E3_UB_ligase_RBR"/>
</dbReference>
<organism evidence="16 17">
    <name type="scientific">Cephalotus follicularis</name>
    <name type="common">Albany pitcher plant</name>
    <dbReference type="NCBI Taxonomy" id="3775"/>
    <lineage>
        <taxon>Eukaryota</taxon>
        <taxon>Viridiplantae</taxon>
        <taxon>Streptophyta</taxon>
        <taxon>Embryophyta</taxon>
        <taxon>Tracheophyta</taxon>
        <taxon>Spermatophyta</taxon>
        <taxon>Magnoliopsida</taxon>
        <taxon>eudicotyledons</taxon>
        <taxon>Gunneridae</taxon>
        <taxon>Pentapetalae</taxon>
        <taxon>rosids</taxon>
        <taxon>fabids</taxon>
        <taxon>Oxalidales</taxon>
        <taxon>Cephalotaceae</taxon>
        <taxon>Cephalotus</taxon>
    </lineage>
</organism>
<evidence type="ECO:0000256" key="12">
    <source>
        <dbReference type="ARBA" id="ARBA00022833"/>
    </source>
</evidence>
<evidence type="ECO:0000256" key="3">
    <source>
        <dbReference type="ARBA" id="ARBA00003976"/>
    </source>
</evidence>
<evidence type="ECO:0000256" key="11">
    <source>
        <dbReference type="ARBA" id="ARBA00022786"/>
    </source>
</evidence>
<evidence type="ECO:0000256" key="9">
    <source>
        <dbReference type="ARBA" id="ARBA00022737"/>
    </source>
</evidence>
<dbReference type="FunFam" id="3.30.40.10:FF:000230">
    <property type="entry name" value="RBR-type E3 ubiquitin transferase"/>
    <property type="match status" value="1"/>
</dbReference>
<evidence type="ECO:0000256" key="10">
    <source>
        <dbReference type="ARBA" id="ARBA00022771"/>
    </source>
</evidence>
<dbReference type="GO" id="GO:0016567">
    <property type="term" value="P:protein ubiquitination"/>
    <property type="evidence" value="ECO:0007669"/>
    <property type="project" value="UniProtKB-UniPathway"/>
</dbReference>
<dbReference type="SUPFAM" id="SSF57850">
    <property type="entry name" value="RING/U-box"/>
    <property type="match status" value="3"/>
</dbReference>
<name>A0A1Q3BST1_CEPFO</name>
<dbReference type="PROSITE" id="PS50089">
    <property type="entry name" value="ZF_RING_2"/>
    <property type="match status" value="1"/>
</dbReference>
<evidence type="ECO:0000256" key="8">
    <source>
        <dbReference type="ARBA" id="ARBA00022723"/>
    </source>
</evidence>
<evidence type="ECO:0000313" key="16">
    <source>
        <dbReference type="EMBL" id="GAV70979.1"/>
    </source>
</evidence>
<keyword evidence="12" id="KW-0862">Zinc</keyword>
<evidence type="ECO:0000256" key="6">
    <source>
        <dbReference type="ARBA" id="ARBA00012251"/>
    </source>
</evidence>
<keyword evidence="7" id="KW-0808">Transferase</keyword>
<dbReference type="Gene3D" id="3.30.40.10">
    <property type="entry name" value="Zinc/RING finger domain, C3HC4 (zinc finger)"/>
    <property type="match status" value="1"/>
</dbReference>
<evidence type="ECO:0000256" key="4">
    <source>
        <dbReference type="ARBA" id="ARBA00004906"/>
    </source>
</evidence>
<dbReference type="EC" id="2.3.2.31" evidence="6"/>
<dbReference type="SMART" id="SM00647">
    <property type="entry name" value="IBR"/>
    <property type="match status" value="1"/>
</dbReference>
<comment type="cofactor">
    <cofactor evidence="2">
        <name>Zn(2+)</name>
        <dbReference type="ChEBI" id="CHEBI:29105"/>
    </cofactor>
</comment>
<dbReference type="AlphaFoldDB" id="A0A1Q3BST1"/>
<dbReference type="STRING" id="3775.A0A1Q3BST1"/>
<dbReference type="EMBL" id="BDDD01000857">
    <property type="protein sequence ID" value="GAV70979.1"/>
    <property type="molecule type" value="Genomic_DNA"/>
</dbReference>
<reference evidence="17" key="1">
    <citation type="submission" date="2016-04" db="EMBL/GenBank/DDBJ databases">
        <title>Cephalotus genome sequencing.</title>
        <authorList>
            <person name="Fukushima K."/>
            <person name="Hasebe M."/>
            <person name="Fang X."/>
        </authorList>
    </citation>
    <scope>NUCLEOTIDE SEQUENCE [LARGE SCALE GENOMIC DNA]</scope>
    <source>
        <strain evidence="17">cv. St1</strain>
    </source>
</reference>
<comment type="function">
    <text evidence="3">Might act as an E3 ubiquitin-protein ligase, or as part of E3 complex, which accepts ubiquitin from specific E2 ubiquitin-conjugating enzymes and then transfers it to substrates.</text>
</comment>
<dbReference type="PROSITE" id="PS51873">
    <property type="entry name" value="TRIAD"/>
    <property type="match status" value="1"/>
</dbReference>
<keyword evidence="10 13" id="KW-0863">Zinc-finger</keyword>
<evidence type="ECO:0000256" key="13">
    <source>
        <dbReference type="PROSITE-ProRule" id="PRU00175"/>
    </source>
</evidence>
<dbReference type="GO" id="GO:0061630">
    <property type="term" value="F:ubiquitin protein ligase activity"/>
    <property type="evidence" value="ECO:0007669"/>
    <property type="project" value="UniProtKB-EC"/>
</dbReference>
<comment type="pathway">
    <text evidence="4">Protein modification; protein ubiquitination.</text>
</comment>
<dbReference type="PROSITE" id="PS00518">
    <property type="entry name" value="ZF_RING_1"/>
    <property type="match status" value="1"/>
</dbReference>
<evidence type="ECO:0000259" key="14">
    <source>
        <dbReference type="PROSITE" id="PS50089"/>
    </source>
</evidence>
<dbReference type="InParanoid" id="A0A1Q3BST1"/>
<protein>
    <recommendedName>
        <fullName evidence="6">RBR-type E3 ubiquitin transferase</fullName>
        <ecNumber evidence="6">2.3.2.31</ecNumber>
    </recommendedName>
</protein>
<dbReference type="InterPro" id="IPR017907">
    <property type="entry name" value="Znf_RING_CS"/>
</dbReference>
<evidence type="ECO:0000256" key="5">
    <source>
        <dbReference type="ARBA" id="ARBA00005884"/>
    </source>
</evidence>
<keyword evidence="11" id="KW-0833">Ubl conjugation pathway</keyword>
<dbReference type="InterPro" id="IPR044066">
    <property type="entry name" value="TRIAD_supradom"/>
</dbReference>
<comment type="catalytic activity">
    <reaction evidence="1">
        <text>[E2 ubiquitin-conjugating enzyme]-S-ubiquitinyl-L-cysteine + [acceptor protein]-L-lysine = [E2 ubiquitin-conjugating enzyme]-L-cysteine + [acceptor protein]-N(6)-ubiquitinyl-L-lysine.</text>
        <dbReference type="EC" id="2.3.2.31"/>
    </reaction>
</comment>
<gene>
    <name evidence="16" type="ORF">CFOL_v3_14474</name>
</gene>
<keyword evidence="8" id="KW-0479">Metal-binding</keyword>
<evidence type="ECO:0000256" key="7">
    <source>
        <dbReference type="ARBA" id="ARBA00022679"/>
    </source>
</evidence>
<keyword evidence="9" id="KW-0677">Repeat</keyword>
<evidence type="ECO:0000313" key="17">
    <source>
        <dbReference type="Proteomes" id="UP000187406"/>
    </source>
</evidence>
<dbReference type="OrthoDB" id="10009520at2759"/>
<dbReference type="Proteomes" id="UP000187406">
    <property type="component" value="Unassembled WGS sequence"/>
</dbReference>
<dbReference type="InterPro" id="IPR002867">
    <property type="entry name" value="IBR_dom"/>
</dbReference>
<feature type="domain" description="RING-type" evidence="14">
    <location>
        <begin position="75"/>
        <end position="121"/>
    </location>
</feature>
<evidence type="ECO:0000259" key="15">
    <source>
        <dbReference type="PROSITE" id="PS51873"/>
    </source>
</evidence>
<dbReference type="InterPro" id="IPR001841">
    <property type="entry name" value="Znf_RING"/>
</dbReference>
<sequence>MGNKLVVLVPKCNKLKKHKKQRNLSTTNGIPQQEEVDQVYFSPKSFFNGSIEAQQYDDAISGQPDRTDDIPKFVCEICVESQPLNYSLNCKCCSHFYCCQCIVNYVASKLDDNVIRISCPVSGCAGILEPEYCRMILPLDLFNRWGNALCESGIAASKKFYCPYKDCSILIVNDRAGQDLLVKEWCPYCRRALCLRCRVPWHSNFDCATYRKLIKRGGHDRLLMELAKKLKWRKCPKCKYYVEKSEGCFSMRCRYISFSLF</sequence>
<dbReference type="Gene3D" id="1.20.120.1750">
    <property type="match status" value="1"/>
</dbReference>
<feature type="domain" description="RING-type" evidence="15">
    <location>
        <begin position="71"/>
        <end position="261"/>
    </location>
</feature>
<evidence type="ECO:0000256" key="1">
    <source>
        <dbReference type="ARBA" id="ARBA00001798"/>
    </source>
</evidence>
<evidence type="ECO:0000256" key="2">
    <source>
        <dbReference type="ARBA" id="ARBA00001947"/>
    </source>
</evidence>
<dbReference type="GO" id="GO:0008270">
    <property type="term" value="F:zinc ion binding"/>
    <property type="evidence" value="ECO:0007669"/>
    <property type="project" value="UniProtKB-KW"/>
</dbReference>